<protein>
    <submittedName>
        <fullName evidence="1">Uncharacterized protein</fullName>
    </submittedName>
</protein>
<accession>A0AAN8Q823</accession>
<gene>
    <name evidence="1" type="ORF">SNE40_002973</name>
</gene>
<name>A0AAN8Q823_PATCE</name>
<proteinExistence type="predicted"/>
<evidence type="ECO:0000313" key="1">
    <source>
        <dbReference type="EMBL" id="KAK6191237.1"/>
    </source>
</evidence>
<dbReference type="Proteomes" id="UP001347796">
    <property type="component" value="Unassembled WGS sequence"/>
</dbReference>
<organism evidence="1 2">
    <name type="scientific">Patella caerulea</name>
    <name type="common">Rayed Mediterranean limpet</name>
    <dbReference type="NCBI Taxonomy" id="87958"/>
    <lineage>
        <taxon>Eukaryota</taxon>
        <taxon>Metazoa</taxon>
        <taxon>Spiralia</taxon>
        <taxon>Lophotrochozoa</taxon>
        <taxon>Mollusca</taxon>
        <taxon>Gastropoda</taxon>
        <taxon>Patellogastropoda</taxon>
        <taxon>Patelloidea</taxon>
        <taxon>Patellidae</taxon>
        <taxon>Patella</taxon>
    </lineage>
</organism>
<comment type="caution">
    <text evidence="1">The sequence shown here is derived from an EMBL/GenBank/DDBJ whole genome shotgun (WGS) entry which is preliminary data.</text>
</comment>
<dbReference type="EMBL" id="JAZGQO010000002">
    <property type="protein sequence ID" value="KAK6191237.1"/>
    <property type="molecule type" value="Genomic_DNA"/>
</dbReference>
<dbReference type="AlphaFoldDB" id="A0AAN8Q823"/>
<evidence type="ECO:0000313" key="2">
    <source>
        <dbReference type="Proteomes" id="UP001347796"/>
    </source>
</evidence>
<reference evidence="1 2" key="1">
    <citation type="submission" date="2024-01" db="EMBL/GenBank/DDBJ databases">
        <title>The genome of the rayed Mediterranean limpet Patella caerulea (Linnaeus, 1758).</title>
        <authorList>
            <person name="Anh-Thu Weber A."/>
            <person name="Halstead-Nussloch G."/>
        </authorList>
    </citation>
    <scope>NUCLEOTIDE SEQUENCE [LARGE SCALE GENOMIC DNA]</scope>
    <source>
        <strain evidence="1">AATW-2023a</strain>
        <tissue evidence="1">Whole specimen</tissue>
    </source>
</reference>
<keyword evidence="2" id="KW-1185">Reference proteome</keyword>
<sequence length="162" mass="17716">MNGALSVGEDILVASVNRIPSSKANISSVTSAGFATYCFVCLGQGSMLSVDPDTKVDFQTGFIGAKTPAKNVMPSHSDWSPTTVLIHRQVGTIRRCANFPMVLVVSEMSEHSWVSCYTSAEISIKQCKKEIFATWLAWDTDPLVAGCRSSRQVHTWRCQVCH</sequence>